<dbReference type="Proteomes" id="UP001432180">
    <property type="component" value="Chromosome"/>
</dbReference>
<evidence type="ECO:0000313" key="1">
    <source>
        <dbReference type="EMBL" id="WPL15293.1"/>
    </source>
</evidence>
<dbReference type="RefSeq" id="WP_328985877.1">
    <property type="nucleotide sequence ID" value="NZ_CP121472.1"/>
</dbReference>
<sequence length="120" mass="13401">MTDAVSNSTPVVLLPDAGPLITLAYGQALDLLLKPNWPVRIVDMVLHEVTRYSTPSSEAIHDWVEANRVSIMTTRTYHHYQAAKRVFLSPITAARSARVPFSSFWKVKAGSTPQQRLKGR</sequence>
<gene>
    <name evidence="1" type="ORF">Thiowin_00180</name>
</gene>
<reference evidence="1 2" key="1">
    <citation type="journal article" date="2023" name="Microorganisms">
        <title>Thiorhodovibrio frisius and Trv. litoralis spp. nov., Two Novel Members from a Clade of Fastidious Purple Sulfur Bacteria That Exhibit Unique Red-Shifted Light-Harvesting Capabilities.</title>
        <authorList>
            <person name="Methner A."/>
            <person name="Kuzyk S.B."/>
            <person name="Petersen J."/>
            <person name="Bauer S."/>
            <person name="Brinkmann H."/>
            <person name="Sichau K."/>
            <person name="Wanner G."/>
            <person name="Wolf J."/>
            <person name="Neumann-Schaal M."/>
            <person name="Henke P."/>
            <person name="Tank M."/>
            <person name="Sproer C."/>
            <person name="Bunk B."/>
            <person name="Overmann J."/>
        </authorList>
    </citation>
    <scope>NUCLEOTIDE SEQUENCE [LARGE SCALE GENOMIC DNA]</scope>
    <source>
        <strain evidence="1 2">DSM 6702</strain>
    </source>
</reference>
<proteinExistence type="predicted"/>
<evidence type="ECO:0000313" key="2">
    <source>
        <dbReference type="Proteomes" id="UP001432180"/>
    </source>
</evidence>
<accession>A0ABZ0S1V9</accession>
<keyword evidence="2" id="KW-1185">Reference proteome</keyword>
<protein>
    <submittedName>
        <fullName evidence="1">Uncharacterized protein</fullName>
    </submittedName>
</protein>
<organism evidence="1 2">
    <name type="scientific">Thiorhodovibrio winogradskyi</name>
    <dbReference type="NCBI Taxonomy" id="77007"/>
    <lineage>
        <taxon>Bacteria</taxon>
        <taxon>Pseudomonadati</taxon>
        <taxon>Pseudomonadota</taxon>
        <taxon>Gammaproteobacteria</taxon>
        <taxon>Chromatiales</taxon>
        <taxon>Chromatiaceae</taxon>
        <taxon>Thiorhodovibrio</taxon>
    </lineage>
</organism>
<dbReference type="EMBL" id="CP121472">
    <property type="protein sequence ID" value="WPL15293.1"/>
    <property type="molecule type" value="Genomic_DNA"/>
</dbReference>
<name>A0ABZ0S1V9_9GAMM</name>